<name>A0AAQ3MVQ5_VIGMU</name>
<dbReference type="Proteomes" id="UP001374535">
    <property type="component" value="Chromosome 9"/>
</dbReference>
<dbReference type="GO" id="GO:0098553">
    <property type="term" value="C:lumenal side of endoplasmic reticulum membrane"/>
    <property type="evidence" value="ECO:0007669"/>
    <property type="project" value="TreeGrafter"/>
</dbReference>
<dbReference type="GO" id="GO:0033619">
    <property type="term" value="P:membrane protein proteolysis"/>
    <property type="evidence" value="ECO:0007669"/>
    <property type="project" value="TreeGrafter"/>
</dbReference>
<keyword evidence="2" id="KW-0645">Protease</keyword>
<dbReference type="GO" id="GO:0098554">
    <property type="term" value="C:cytoplasmic side of endoplasmic reticulum membrane"/>
    <property type="evidence" value="ECO:0007669"/>
    <property type="project" value="TreeGrafter"/>
</dbReference>
<evidence type="ECO:0000313" key="5">
    <source>
        <dbReference type="EMBL" id="WVY98357.1"/>
    </source>
</evidence>
<evidence type="ECO:0000256" key="1">
    <source>
        <dbReference type="ARBA" id="ARBA00004477"/>
    </source>
</evidence>
<keyword evidence="3" id="KW-0256">Endoplasmic reticulum</keyword>
<evidence type="ECO:0000256" key="3">
    <source>
        <dbReference type="ARBA" id="ARBA00022824"/>
    </source>
</evidence>
<dbReference type="GO" id="GO:0006465">
    <property type="term" value="P:signal peptide processing"/>
    <property type="evidence" value="ECO:0007669"/>
    <property type="project" value="TreeGrafter"/>
</dbReference>
<protein>
    <submittedName>
        <fullName evidence="5">Uncharacterized protein</fullName>
    </submittedName>
</protein>
<keyword evidence="6" id="KW-1185">Reference proteome</keyword>
<evidence type="ECO:0000256" key="4">
    <source>
        <dbReference type="SAM" id="Phobius"/>
    </source>
</evidence>
<comment type="subcellular location">
    <subcellularLocation>
        <location evidence="1">Endoplasmic reticulum membrane</location>
        <topology evidence="1">Multi-pass membrane protein</topology>
    </subcellularLocation>
</comment>
<feature type="transmembrane region" description="Helical" evidence="4">
    <location>
        <begin position="44"/>
        <end position="61"/>
    </location>
</feature>
<dbReference type="InterPro" id="IPR007369">
    <property type="entry name" value="Peptidase_A22B_SPP"/>
</dbReference>
<accession>A0AAQ3MVQ5</accession>
<dbReference type="EMBL" id="CP144692">
    <property type="protein sequence ID" value="WVY98357.1"/>
    <property type="molecule type" value="Genomic_DNA"/>
</dbReference>
<keyword evidence="4" id="KW-1133">Transmembrane helix</keyword>
<keyword evidence="4" id="KW-0812">Transmembrane</keyword>
<evidence type="ECO:0000256" key="2">
    <source>
        <dbReference type="ARBA" id="ARBA00022670"/>
    </source>
</evidence>
<dbReference type="AlphaFoldDB" id="A0AAQ3MVQ5"/>
<dbReference type="Pfam" id="PF04258">
    <property type="entry name" value="Peptidase_A22B"/>
    <property type="match status" value="1"/>
</dbReference>
<organism evidence="5 6">
    <name type="scientific">Vigna mungo</name>
    <name type="common">Black gram</name>
    <name type="synonym">Phaseolus mungo</name>
    <dbReference type="NCBI Taxonomy" id="3915"/>
    <lineage>
        <taxon>Eukaryota</taxon>
        <taxon>Viridiplantae</taxon>
        <taxon>Streptophyta</taxon>
        <taxon>Embryophyta</taxon>
        <taxon>Tracheophyta</taxon>
        <taxon>Spermatophyta</taxon>
        <taxon>Magnoliopsida</taxon>
        <taxon>eudicotyledons</taxon>
        <taxon>Gunneridae</taxon>
        <taxon>Pentapetalae</taxon>
        <taxon>rosids</taxon>
        <taxon>fabids</taxon>
        <taxon>Fabales</taxon>
        <taxon>Fabaceae</taxon>
        <taxon>Papilionoideae</taxon>
        <taxon>50 kb inversion clade</taxon>
        <taxon>NPAAA clade</taxon>
        <taxon>indigoferoid/millettioid clade</taxon>
        <taxon>Phaseoleae</taxon>
        <taxon>Vigna</taxon>
    </lineage>
</organism>
<keyword evidence="2" id="KW-0378">Hydrolase</keyword>
<dbReference type="PANTHER" id="PTHR12174:SF23">
    <property type="entry name" value="MINOR HISTOCOMPATIBILITY ANTIGEN H13"/>
    <property type="match status" value="1"/>
</dbReference>
<evidence type="ECO:0000313" key="6">
    <source>
        <dbReference type="Proteomes" id="UP001374535"/>
    </source>
</evidence>
<keyword evidence="4" id="KW-0472">Membrane</keyword>
<sequence length="119" mass="13202">MPSLRSFKTGAILLDGLFVYDILWVFFTLIMVGVAKPFDAPIKLWFPTANAAAQPALWYIVPSMIDSWLFIAYGMVMKGVAATVGILGFGPGSKLAWSHISAPFFLSCFCYCYLMLLFL</sequence>
<feature type="transmembrane region" description="Helical" evidence="4">
    <location>
        <begin position="96"/>
        <end position="118"/>
    </location>
</feature>
<feature type="transmembrane region" description="Helical" evidence="4">
    <location>
        <begin position="68"/>
        <end position="90"/>
    </location>
</feature>
<proteinExistence type="predicted"/>
<reference evidence="5 6" key="1">
    <citation type="journal article" date="2023" name="Life. Sci Alliance">
        <title>Evolutionary insights into 3D genome organization and epigenetic landscape of Vigna mungo.</title>
        <authorList>
            <person name="Junaid A."/>
            <person name="Singh B."/>
            <person name="Bhatia S."/>
        </authorList>
    </citation>
    <scope>NUCLEOTIDE SEQUENCE [LARGE SCALE GENOMIC DNA]</scope>
    <source>
        <strain evidence="5">Urdbean</strain>
    </source>
</reference>
<gene>
    <name evidence="5" type="ORF">V8G54_030508</name>
</gene>
<dbReference type="GO" id="GO:0042500">
    <property type="term" value="F:aspartic endopeptidase activity, intramembrane cleaving"/>
    <property type="evidence" value="ECO:0007669"/>
    <property type="project" value="InterPro"/>
</dbReference>
<feature type="transmembrane region" description="Helical" evidence="4">
    <location>
        <begin position="12"/>
        <end position="32"/>
    </location>
</feature>
<dbReference type="PANTHER" id="PTHR12174">
    <property type="entry name" value="SIGNAL PEPTIDE PEPTIDASE"/>
    <property type="match status" value="1"/>
</dbReference>